<accession>A0A448X2L1</accession>
<proteinExistence type="predicted"/>
<dbReference type="EMBL" id="CAAALY010078581">
    <property type="protein sequence ID" value="VEL26180.1"/>
    <property type="molecule type" value="Genomic_DNA"/>
</dbReference>
<gene>
    <name evidence="1" type="ORF">PXEA_LOCUS19620</name>
</gene>
<organism evidence="1 2">
    <name type="scientific">Protopolystoma xenopodis</name>
    <dbReference type="NCBI Taxonomy" id="117903"/>
    <lineage>
        <taxon>Eukaryota</taxon>
        <taxon>Metazoa</taxon>
        <taxon>Spiralia</taxon>
        <taxon>Lophotrochozoa</taxon>
        <taxon>Platyhelminthes</taxon>
        <taxon>Monogenea</taxon>
        <taxon>Polyopisthocotylea</taxon>
        <taxon>Polystomatidea</taxon>
        <taxon>Polystomatidae</taxon>
        <taxon>Protopolystoma</taxon>
    </lineage>
</organism>
<keyword evidence="2" id="KW-1185">Reference proteome</keyword>
<protein>
    <submittedName>
        <fullName evidence="1">Uncharacterized protein</fullName>
    </submittedName>
</protein>
<sequence length="114" mass="12791">MKPSPHRALLLPVQSGIRHTTLPETFSMPPVATRAYDPAWIRHEFILAHAVVSVHIRRIHCISLTVMRARIAVELETRASVGLATRTPIRKWVVNRVRDDDSAETAAIKVPDSL</sequence>
<reference evidence="1" key="1">
    <citation type="submission" date="2018-11" db="EMBL/GenBank/DDBJ databases">
        <authorList>
            <consortium name="Pathogen Informatics"/>
        </authorList>
    </citation>
    <scope>NUCLEOTIDE SEQUENCE</scope>
</reference>
<comment type="caution">
    <text evidence="1">The sequence shown here is derived from an EMBL/GenBank/DDBJ whole genome shotgun (WGS) entry which is preliminary data.</text>
</comment>
<evidence type="ECO:0000313" key="2">
    <source>
        <dbReference type="Proteomes" id="UP000784294"/>
    </source>
</evidence>
<dbReference type="Proteomes" id="UP000784294">
    <property type="component" value="Unassembled WGS sequence"/>
</dbReference>
<evidence type="ECO:0000313" key="1">
    <source>
        <dbReference type="EMBL" id="VEL26180.1"/>
    </source>
</evidence>
<name>A0A448X2L1_9PLAT</name>
<dbReference type="AlphaFoldDB" id="A0A448X2L1"/>